<proteinExistence type="predicted"/>
<organism evidence="1 2">
    <name type="scientific">Paracoccus yeei</name>
    <dbReference type="NCBI Taxonomy" id="147645"/>
    <lineage>
        <taxon>Bacteria</taxon>
        <taxon>Pseudomonadati</taxon>
        <taxon>Pseudomonadota</taxon>
        <taxon>Alphaproteobacteria</taxon>
        <taxon>Rhodobacterales</taxon>
        <taxon>Paracoccaceae</taxon>
        <taxon>Paracoccus</taxon>
    </lineage>
</organism>
<accession>A0A5P2QQ91</accession>
<dbReference type="RefSeq" id="WP_150350386.1">
    <property type="nucleotide sequence ID" value="NZ_CP044081.1"/>
</dbReference>
<evidence type="ECO:0000313" key="1">
    <source>
        <dbReference type="EMBL" id="QEU08197.1"/>
    </source>
</evidence>
<reference evidence="1 2" key="1">
    <citation type="submission" date="2019-09" db="EMBL/GenBank/DDBJ databases">
        <title>FDA dAtabase for Regulatory Grade micrObial Sequences (FDA-ARGOS): Supporting development and validation of Infectious Disease Dx tests.</title>
        <authorList>
            <person name="Sciortino C."/>
            <person name="Tallon L."/>
            <person name="Sadzewicz L."/>
            <person name="Vavikolanu K."/>
            <person name="Mehta A."/>
            <person name="Aluvathingal J."/>
            <person name="Nadendla S."/>
            <person name="Nandy P."/>
            <person name="Geyer C."/>
            <person name="Yan Y."/>
            <person name="Sichtig H."/>
        </authorList>
    </citation>
    <scope>NUCLEOTIDE SEQUENCE [LARGE SCALE GENOMIC DNA]</scope>
    <source>
        <strain evidence="1 2">FDAARGOS_643</strain>
    </source>
</reference>
<dbReference type="Proteomes" id="UP000324507">
    <property type="component" value="Chromosome"/>
</dbReference>
<dbReference type="EMBL" id="CP044081">
    <property type="protein sequence ID" value="QEU08197.1"/>
    <property type="molecule type" value="Genomic_DNA"/>
</dbReference>
<sequence>MKMKAEMGHWSGVVGNSVHLIGEDGRFLGQIAILCQDDRLRDKDVQTNICRTICNALNADGGQDG</sequence>
<evidence type="ECO:0000313" key="2">
    <source>
        <dbReference type="Proteomes" id="UP000324507"/>
    </source>
</evidence>
<protein>
    <submittedName>
        <fullName evidence="1">Uncharacterized protein</fullName>
    </submittedName>
</protein>
<name>A0A5P2QQ91_9RHOB</name>
<gene>
    <name evidence="1" type="ORF">FOB51_09395</name>
</gene>
<dbReference type="AlphaFoldDB" id="A0A5P2QQ91"/>